<comment type="catalytic activity">
    <reaction evidence="1">
        <text>Hydrolyzes the link between N-acetylmuramoyl residues and L-amino acid residues in certain cell-wall glycopeptides.</text>
        <dbReference type="EC" id="3.5.1.28"/>
    </reaction>
</comment>
<keyword evidence="6" id="KW-0472">Membrane</keyword>
<keyword evidence="6" id="KW-0812">Transmembrane</keyword>
<dbReference type="Pfam" id="PF01471">
    <property type="entry name" value="PG_binding_1"/>
    <property type="match status" value="1"/>
</dbReference>
<sequence length="297" mass="33650">MPTPCFHSHPARWRLPAPCLPLACLIVICLFALTACGGTAITESRDGYRVDHSYQSSAQSSRVRHLVLHYTDSDARRSLRTLTGPRVSSHYLVTREATPRIYQLVDESRRAWHAGASAWGSRSNLNDTSIGIEIVNRGPRDTPRGRTWTPYPAAQIDTLIALARDIIERHDIDPVDVVGHADIAPRRKIDPGPRFPWYRLYRAGIGAWPETERVMAYQRRFMTSPPSLTQWQRALAAYGYPVDVTGRFDALTRDTLRAFQMHFRPMRHDGYPDAHSAAILWALLDKYRPEAKPAGNE</sequence>
<dbReference type="SMART" id="SM00644">
    <property type="entry name" value="Ami_2"/>
    <property type="match status" value="1"/>
</dbReference>
<dbReference type="GO" id="GO:0019867">
    <property type="term" value="C:outer membrane"/>
    <property type="evidence" value="ECO:0007669"/>
    <property type="project" value="TreeGrafter"/>
</dbReference>
<dbReference type="InterPro" id="IPR002502">
    <property type="entry name" value="Amidase_domain"/>
</dbReference>
<dbReference type="GO" id="GO:0009254">
    <property type="term" value="P:peptidoglycan turnover"/>
    <property type="evidence" value="ECO:0007669"/>
    <property type="project" value="TreeGrafter"/>
</dbReference>
<proteinExistence type="inferred from homology"/>
<accession>A0A9X2WZD7</accession>
<dbReference type="SUPFAM" id="SSF47090">
    <property type="entry name" value="PGBD-like"/>
    <property type="match status" value="1"/>
</dbReference>
<dbReference type="AlphaFoldDB" id="A0A9X2WZD7"/>
<comment type="similarity">
    <text evidence="2">Belongs to the N-acetylmuramoyl-L-alanine amidase 2 family.</text>
</comment>
<dbReference type="InterPro" id="IPR036365">
    <property type="entry name" value="PGBD-like_sf"/>
</dbReference>
<dbReference type="GO" id="GO:0009253">
    <property type="term" value="P:peptidoglycan catabolic process"/>
    <property type="evidence" value="ECO:0007669"/>
    <property type="project" value="InterPro"/>
</dbReference>
<dbReference type="PANTHER" id="PTHR30417">
    <property type="entry name" value="N-ACETYLMURAMOYL-L-ALANINE AMIDASE AMID"/>
    <property type="match status" value="1"/>
</dbReference>
<evidence type="ECO:0000256" key="3">
    <source>
        <dbReference type="ARBA" id="ARBA00011901"/>
    </source>
</evidence>
<dbReference type="InterPro" id="IPR051206">
    <property type="entry name" value="NAMLAA_amidase_2"/>
</dbReference>
<keyword evidence="9" id="KW-1185">Reference proteome</keyword>
<dbReference type="Gene3D" id="3.40.80.10">
    <property type="entry name" value="Peptidoglycan recognition protein-like"/>
    <property type="match status" value="1"/>
</dbReference>
<evidence type="ECO:0000259" key="7">
    <source>
        <dbReference type="SMART" id="SM00644"/>
    </source>
</evidence>
<dbReference type="Proteomes" id="UP001145353">
    <property type="component" value="Unassembled WGS sequence"/>
</dbReference>
<dbReference type="InterPro" id="IPR036366">
    <property type="entry name" value="PGBDSf"/>
</dbReference>
<name>A0A9X2WZD7_9GAMM</name>
<evidence type="ECO:0000256" key="1">
    <source>
        <dbReference type="ARBA" id="ARBA00001561"/>
    </source>
</evidence>
<evidence type="ECO:0000256" key="4">
    <source>
        <dbReference type="ARBA" id="ARBA00022801"/>
    </source>
</evidence>
<evidence type="ECO:0000313" key="8">
    <source>
        <dbReference type="EMBL" id="MCT8503798.1"/>
    </source>
</evidence>
<evidence type="ECO:0000256" key="2">
    <source>
        <dbReference type="ARBA" id="ARBA00007553"/>
    </source>
</evidence>
<dbReference type="EC" id="3.5.1.28" evidence="3"/>
<protein>
    <recommendedName>
        <fullName evidence="3">N-acetylmuramoyl-L-alanine amidase</fullName>
        <ecNumber evidence="3">3.5.1.28</ecNumber>
    </recommendedName>
</protein>
<keyword evidence="6" id="KW-1133">Transmembrane helix</keyword>
<dbReference type="PANTHER" id="PTHR30417:SF1">
    <property type="entry name" value="N-ACETYLMURAMOYL-L-ALANINE AMIDASE AMID"/>
    <property type="match status" value="1"/>
</dbReference>
<dbReference type="GO" id="GO:0008745">
    <property type="term" value="F:N-acetylmuramoyl-L-alanine amidase activity"/>
    <property type="evidence" value="ECO:0007669"/>
    <property type="project" value="UniProtKB-EC"/>
</dbReference>
<dbReference type="Pfam" id="PF01510">
    <property type="entry name" value="Amidase_2"/>
    <property type="match status" value="1"/>
</dbReference>
<feature type="transmembrane region" description="Helical" evidence="6">
    <location>
        <begin position="20"/>
        <end position="41"/>
    </location>
</feature>
<evidence type="ECO:0000313" key="9">
    <source>
        <dbReference type="Proteomes" id="UP001145353"/>
    </source>
</evidence>
<dbReference type="InterPro" id="IPR036505">
    <property type="entry name" value="Amidase/PGRP_sf"/>
</dbReference>
<dbReference type="CDD" id="cd06583">
    <property type="entry name" value="PGRP"/>
    <property type="match status" value="1"/>
</dbReference>
<keyword evidence="4" id="KW-0378">Hydrolase</keyword>
<reference evidence="8" key="1">
    <citation type="submission" date="2021-07" db="EMBL/GenBank/DDBJ databases">
        <authorList>
            <person name="Luelf R.H."/>
        </authorList>
    </citation>
    <scope>NUCLEOTIDE SEQUENCE</scope>
    <source>
        <strain evidence="8">TMW 2.2304</strain>
    </source>
</reference>
<reference evidence="8" key="2">
    <citation type="journal article" date="2022" name="Syst. Appl. Microbiol.">
        <title>Chromohalobacter moromii sp. nov., a moderately halophilic bacterium isolated from lupine-based moromi fermentation.</title>
        <authorList>
            <person name="Lulf R.H."/>
            <person name="Hilgarth M."/>
            <person name="Ehrmann M.A."/>
        </authorList>
    </citation>
    <scope>NUCLEOTIDE SEQUENCE</scope>
    <source>
        <strain evidence="8">TMW 2.2304</strain>
    </source>
</reference>
<gene>
    <name evidence="8" type="ORF">KZO87_00180</name>
</gene>
<keyword evidence="5" id="KW-0961">Cell wall biogenesis/degradation</keyword>
<dbReference type="SUPFAM" id="SSF55846">
    <property type="entry name" value="N-acetylmuramoyl-L-alanine amidase-like"/>
    <property type="match status" value="1"/>
</dbReference>
<dbReference type="Gene3D" id="1.10.101.10">
    <property type="entry name" value="PGBD-like superfamily/PGBD"/>
    <property type="match status" value="1"/>
</dbReference>
<dbReference type="InterPro" id="IPR002477">
    <property type="entry name" value="Peptidoglycan-bd-like"/>
</dbReference>
<feature type="domain" description="N-acetylmuramoyl-L-alanine amidase" evidence="7">
    <location>
        <begin position="51"/>
        <end position="192"/>
    </location>
</feature>
<dbReference type="RefSeq" id="WP_247639575.1">
    <property type="nucleotide sequence ID" value="NZ_JAHXCZ010000001.1"/>
</dbReference>
<dbReference type="FunFam" id="3.40.80.10:FF:000003">
    <property type="entry name" value="N-acetylmuramoyl-L-alanine amidase"/>
    <property type="match status" value="1"/>
</dbReference>
<evidence type="ECO:0000256" key="6">
    <source>
        <dbReference type="SAM" id="Phobius"/>
    </source>
</evidence>
<dbReference type="GO" id="GO:0071555">
    <property type="term" value="P:cell wall organization"/>
    <property type="evidence" value="ECO:0007669"/>
    <property type="project" value="UniProtKB-KW"/>
</dbReference>
<dbReference type="EMBL" id="JAHXDE010000001">
    <property type="protein sequence ID" value="MCT8503798.1"/>
    <property type="molecule type" value="Genomic_DNA"/>
</dbReference>
<evidence type="ECO:0000256" key="5">
    <source>
        <dbReference type="ARBA" id="ARBA00023316"/>
    </source>
</evidence>
<comment type="caution">
    <text evidence="8">The sequence shown here is derived from an EMBL/GenBank/DDBJ whole genome shotgun (WGS) entry which is preliminary data.</text>
</comment>
<organism evidence="8 9">
    <name type="scientific">Chromohalobacter moromii</name>
    <dbReference type="NCBI Taxonomy" id="2860329"/>
    <lineage>
        <taxon>Bacteria</taxon>
        <taxon>Pseudomonadati</taxon>
        <taxon>Pseudomonadota</taxon>
        <taxon>Gammaproteobacteria</taxon>
        <taxon>Oceanospirillales</taxon>
        <taxon>Halomonadaceae</taxon>
        <taxon>Chromohalobacter</taxon>
    </lineage>
</organism>